<dbReference type="PANTHER" id="PTHR21621:SF0">
    <property type="entry name" value="BETA-CITRYLGLUTAMATE SYNTHASE B-RELATED"/>
    <property type="match status" value="1"/>
</dbReference>
<dbReference type="Gene3D" id="3.30.470.20">
    <property type="entry name" value="ATP-grasp fold, B domain"/>
    <property type="match status" value="1"/>
</dbReference>
<comment type="caution">
    <text evidence="1">The sequence shown here is derived from an EMBL/GenBank/DDBJ whole genome shotgun (WGS) entry which is preliminary data.</text>
</comment>
<name>A0ABU1E316_9FLAO</name>
<dbReference type="Proteomes" id="UP001260959">
    <property type="component" value="Unassembled WGS sequence"/>
</dbReference>
<keyword evidence="2" id="KW-1185">Reference proteome</keyword>
<reference evidence="1 2" key="1">
    <citation type="submission" date="2023-08" db="EMBL/GenBank/DDBJ databases">
        <authorList>
            <person name="Maltman C."/>
        </authorList>
    </citation>
    <scope>NUCLEOTIDE SEQUENCE [LARGE SCALE GENOMIC DNA]</scope>
    <source>
        <strain evidence="1 2">ES2</strain>
    </source>
</reference>
<sequence length="301" mass="35477">MILIISNNNERTTNKIIEWLLEMKKKFIRIHEDEIFEIAVENKKILLRSSRSSFFLDEITSVWYRRGRLKIKRLKYENLSVNAHMNEVQHWLEDYVRKSLESKKHINKESNSDINKLLVLEKAKKIGLEIPEYYLADNTDLVSLDKTIVKTIGGNPILDDIDKDLNGIMYTSTVHEREKAKFFITFFQDKVDKEFEIRTFYLNGKCYSMAIFSQNDEQTKTDFRKYNLEKPNRNVPYNLSSSIEEKIKLLMQSLDLNCGSLDFLKGKDGKFYFLEVNTIGQFLALSHTCNYSLDKEIADYL</sequence>
<accession>A0ABU1E316</accession>
<dbReference type="EMBL" id="JAVIXS010000005">
    <property type="protein sequence ID" value="MDR4952198.1"/>
    <property type="molecule type" value="Genomic_DNA"/>
</dbReference>
<gene>
    <name evidence="1" type="primary">gwsG</name>
    <name evidence="1" type="ORF">REB14_08440</name>
</gene>
<proteinExistence type="predicted"/>
<dbReference type="InterPro" id="IPR026455">
    <property type="entry name" value="GRASP_w_spasm"/>
</dbReference>
<organism evidence="1 2">
    <name type="scientific">Chryseobacterium metallicongregator</name>
    <dbReference type="NCBI Taxonomy" id="3073042"/>
    <lineage>
        <taxon>Bacteria</taxon>
        <taxon>Pseudomonadati</taxon>
        <taxon>Bacteroidota</taxon>
        <taxon>Flavobacteriia</taxon>
        <taxon>Flavobacteriales</taxon>
        <taxon>Weeksellaceae</taxon>
        <taxon>Chryseobacterium group</taxon>
        <taxon>Chryseobacterium</taxon>
    </lineage>
</organism>
<dbReference type="RefSeq" id="WP_079240598.1">
    <property type="nucleotide sequence ID" value="NZ_JAVIXS010000005.1"/>
</dbReference>
<dbReference type="SUPFAM" id="SSF56059">
    <property type="entry name" value="Glutathione synthetase ATP-binding domain-like"/>
    <property type="match status" value="1"/>
</dbReference>
<protein>
    <submittedName>
        <fullName evidence="1">Grasp-with-spasm system ATP-grasp peptide maturase</fullName>
    </submittedName>
</protein>
<dbReference type="PANTHER" id="PTHR21621">
    <property type="entry name" value="RIBOSOMAL PROTEIN S6 MODIFICATION PROTEIN"/>
    <property type="match status" value="1"/>
</dbReference>
<dbReference type="NCBIfam" id="TIGR04192">
    <property type="entry name" value="GRASP_w_spasm"/>
    <property type="match status" value="1"/>
</dbReference>
<evidence type="ECO:0000313" key="2">
    <source>
        <dbReference type="Proteomes" id="UP001260959"/>
    </source>
</evidence>
<evidence type="ECO:0000313" key="1">
    <source>
        <dbReference type="EMBL" id="MDR4952198.1"/>
    </source>
</evidence>